<dbReference type="Gene3D" id="3.40.50.720">
    <property type="entry name" value="NAD(P)-binding Rossmann-like Domain"/>
    <property type="match status" value="1"/>
</dbReference>
<reference evidence="2 3" key="1">
    <citation type="submission" date="2013-10" db="EMBL/GenBank/DDBJ databases">
        <authorList>
            <person name="Wang G."/>
            <person name="Zhuang W."/>
        </authorList>
    </citation>
    <scope>NUCLEOTIDE SEQUENCE [LARGE SCALE GENOMIC DNA]</scope>
    <source>
        <strain evidence="2 3">DSM 20118</strain>
    </source>
</reference>
<dbReference type="InterPro" id="IPR036291">
    <property type="entry name" value="NAD(P)-bd_dom_sf"/>
</dbReference>
<dbReference type="PANTHER" id="PTHR43157">
    <property type="entry name" value="PHOSPHATIDYLINOSITOL-GLYCAN BIOSYNTHESIS CLASS F PROTEIN-RELATED"/>
    <property type="match status" value="1"/>
</dbReference>
<protein>
    <recommendedName>
        <fullName evidence="4">Short-chain dehydrogenase</fullName>
    </recommendedName>
</protein>
<dbReference type="PANTHER" id="PTHR43157:SF31">
    <property type="entry name" value="PHOSPHATIDYLINOSITOL-GLYCAN BIOSYNTHESIS CLASS F PROTEIN"/>
    <property type="match status" value="1"/>
</dbReference>
<gene>
    <name evidence="2" type="ORF">Q760_14750</name>
</gene>
<organism evidence="2 3">
    <name type="scientific">Cellulomonas cellasea DSM 20118</name>
    <dbReference type="NCBI Taxonomy" id="1408250"/>
    <lineage>
        <taxon>Bacteria</taxon>
        <taxon>Bacillati</taxon>
        <taxon>Actinomycetota</taxon>
        <taxon>Actinomycetes</taxon>
        <taxon>Micrococcales</taxon>
        <taxon>Cellulomonadaceae</taxon>
        <taxon>Cellulomonas</taxon>
    </lineage>
</organism>
<comment type="caution">
    <text evidence="2">The sequence shown here is derived from an EMBL/GenBank/DDBJ whole genome shotgun (WGS) entry which is preliminary data.</text>
</comment>
<sequence length="324" mass="33710">MSARRPAGTGPVPAYPREPLVGVDLEGRVAVVTGAGGGMGRVIAAELVRAGAHVVTVARDARRTESLLRETVAGTVGQGGRGGFEVVEADLSLRAGVLGAAAAIARRHERVHVLVNNAGAHVPDRRLTADGIEMHVAVDYLAAFGLTHLLRDALVRGAGRVVHVASDTVNDTRKVKLLGRARPAALDPAHLDDLAALNPASGFVPFEAYARAKLLTVTSGYHAARTLRPHGVTVSSAHPGIVGTALVDGLVPAALRPLRGLVRRAVLTPREGASTALRLATDPALAGVTGRYYVRGEEATTPAVSHDAAVQQRLHDVSSRWFAG</sequence>
<dbReference type="Proteomes" id="UP000029833">
    <property type="component" value="Unassembled WGS sequence"/>
</dbReference>
<dbReference type="AlphaFoldDB" id="A0A0A0BED0"/>
<evidence type="ECO:0000313" key="2">
    <source>
        <dbReference type="EMBL" id="KGM03706.1"/>
    </source>
</evidence>
<keyword evidence="3" id="KW-1185">Reference proteome</keyword>
<dbReference type="Pfam" id="PF00106">
    <property type="entry name" value="adh_short"/>
    <property type="match status" value="1"/>
</dbReference>
<dbReference type="InterPro" id="IPR002347">
    <property type="entry name" value="SDR_fam"/>
</dbReference>
<dbReference type="STRING" id="1408250.Q760_14750"/>
<keyword evidence="1" id="KW-0560">Oxidoreductase</keyword>
<evidence type="ECO:0000256" key="1">
    <source>
        <dbReference type="ARBA" id="ARBA00023002"/>
    </source>
</evidence>
<dbReference type="PRINTS" id="PR00081">
    <property type="entry name" value="GDHRDH"/>
</dbReference>
<dbReference type="EMBL" id="AXNT01000006">
    <property type="protein sequence ID" value="KGM03706.1"/>
    <property type="molecule type" value="Genomic_DNA"/>
</dbReference>
<proteinExistence type="predicted"/>
<name>A0A0A0BED0_9CELL</name>
<dbReference type="SUPFAM" id="SSF51735">
    <property type="entry name" value="NAD(P)-binding Rossmann-fold domains"/>
    <property type="match status" value="1"/>
</dbReference>
<dbReference type="GO" id="GO:0016491">
    <property type="term" value="F:oxidoreductase activity"/>
    <property type="evidence" value="ECO:0007669"/>
    <property type="project" value="UniProtKB-KW"/>
</dbReference>
<dbReference type="OrthoDB" id="4577644at2"/>
<dbReference type="RefSeq" id="WP_034624738.1">
    <property type="nucleotide sequence ID" value="NZ_AXNT01000006.1"/>
</dbReference>
<evidence type="ECO:0008006" key="4">
    <source>
        <dbReference type="Google" id="ProtNLM"/>
    </source>
</evidence>
<evidence type="ECO:0000313" key="3">
    <source>
        <dbReference type="Proteomes" id="UP000029833"/>
    </source>
</evidence>
<accession>A0A0A0BED0</accession>